<dbReference type="PANTHER" id="PTHR18901:SF38">
    <property type="entry name" value="PSEUDOURIDINE-5'-PHOSPHATASE"/>
    <property type="match status" value="1"/>
</dbReference>
<dbReference type="PANTHER" id="PTHR18901">
    <property type="entry name" value="2-DEOXYGLUCOSE-6-PHOSPHATE PHOSPHATASE 2"/>
    <property type="match status" value="1"/>
</dbReference>
<dbReference type="SUPFAM" id="SSF56784">
    <property type="entry name" value="HAD-like"/>
    <property type="match status" value="1"/>
</dbReference>
<reference evidence="1 2" key="1">
    <citation type="journal article" date="2016" name="Nat. Commun.">
        <title>Thousands of microbial genomes shed light on interconnected biogeochemical processes in an aquifer system.</title>
        <authorList>
            <person name="Anantharaman K."/>
            <person name="Brown C.T."/>
            <person name="Hug L.A."/>
            <person name="Sharon I."/>
            <person name="Castelle C.J."/>
            <person name="Probst A.J."/>
            <person name="Thomas B.C."/>
            <person name="Singh A."/>
            <person name="Wilkins M.J."/>
            <person name="Karaoz U."/>
            <person name="Brodie E.L."/>
            <person name="Williams K.H."/>
            <person name="Hubbard S.S."/>
            <person name="Banfield J.F."/>
        </authorList>
    </citation>
    <scope>NUCLEOTIDE SEQUENCE [LARGE SCALE GENOMIC DNA]</scope>
</reference>
<dbReference type="Gene3D" id="1.10.150.240">
    <property type="entry name" value="Putative phosphatase, domain 2"/>
    <property type="match status" value="1"/>
</dbReference>
<dbReference type="PROSITE" id="PS01228">
    <property type="entry name" value="COF_1"/>
    <property type="match status" value="1"/>
</dbReference>
<evidence type="ECO:0000313" key="2">
    <source>
        <dbReference type="Proteomes" id="UP000177382"/>
    </source>
</evidence>
<dbReference type="InterPro" id="IPR006439">
    <property type="entry name" value="HAD-SF_hydro_IA"/>
</dbReference>
<dbReference type="InterPro" id="IPR023214">
    <property type="entry name" value="HAD_sf"/>
</dbReference>
<dbReference type="Pfam" id="PF13419">
    <property type="entry name" value="HAD_2"/>
    <property type="match status" value="1"/>
</dbReference>
<comment type="caution">
    <text evidence="1">The sequence shown here is derived from an EMBL/GenBank/DDBJ whole genome shotgun (WGS) entry which is preliminary data.</text>
</comment>
<dbReference type="EMBL" id="MGFX01000006">
    <property type="protein sequence ID" value="OGM15312.1"/>
    <property type="molecule type" value="Genomic_DNA"/>
</dbReference>
<name>A0A1F7XJS7_9BACT</name>
<sequence>MVLAVIFDLDGTVLSNEDEYGDAFRKVLTRLGKRVETAYPHVGGIGVKENWPILLSKYKIRTEKTIEELTQETQEAYLADLPKVTLKPGFEVFVRELKEGGVLVALATSNVLWILEEVFETLSLKKFFDVVTTGEEVKFKKPAPDLFLLTAEKLGVNPKECLVIEDSEAGIEAAHKAQMKVFAIARDASHARSLRNADRVVSSFEDISLSTIQNL</sequence>
<evidence type="ECO:0008006" key="3">
    <source>
        <dbReference type="Google" id="ProtNLM"/>
    </source>
</evidence>
<dbReference type="SFLD" id="SFLDG01135">
    <property type="entry name" value="C1.5.6:_HAD__Beta-PGM__Phospha"/>
    <property type="match status" value="1"/>
</dbReference>
<organism evidence="1 2">
    <name type="scientific">Candidatus Woesebacteria bacterium RBG_16_42_24</name>
    <dbReference type="NCBI Taxonomy" id="1802485"/>
    <lineage>
        <taxon>Bacteria</taxon>
        <taxon>Candidatus Woeseibacteriota</taxon>
    </lineage>
</organism>
<dbReference type="STRING" id="1802485.A2V97_01635"/>
<dbReference type="AlphaFoldDB" id="A0A1F7XJS7"/>
<dbReference type="SFLD" id="SFLDS00003">
    <property type="entry name" value="Haloacid_Dehalogenase"/>
    <property type="match status" value="1"/>
</dbReference>
<dbReference type="InterPro" id="IPR023198">
    <property type="entry name" value="PGP-like_dom2"/>
</dbReference>
<dbReference type="InterPro" id="IPR041492">
    <property type="entry name" value="HAD_2"/>
</dbReference>
<dbReference type="SFLD" id="SFLDG01129">
    <property type="entry name" value="C1.5:_HAD__Beta-PGM__Phosphata"/>
    <property type="match status" value="1"/>
</dbReference>
<dbReference type="NCBIfam" id="TIGR01509">
    <property type="entry name" value="HAD-SF-IA-v3"/>
    <property type="match status" value="1"/>
</dbReference>
<gene>
    <name evidence="1" type="ORF">A2V97_01635</name>
</gene>
<dbReference type="Gene3D" id="3.40.50.1000">
    <property type="entry name" value="HAD superfamily/HAD-like"/>
    <property type="match status" value="1"/>
</dbReference>
<dbReference type="InterPro" id="IPR036412">
    <property type="entry name" value="HAD-like_sf"/>
</dbReference>
<proteinExistence type="predicted"/>
<accession>A0A1F7XJS7</accession>
<protein>
    <recommendedName>
        <fullName evidence="3">HAD family hydrolase</fullName>
    </recommendedName>
</protein>
<dbReference type="NCBIfam" id="TIGR01549">
    <property type="entry name" value="HAD-SF-IA-v1"/>
    <property type="match status" value="1"/>
</dbReference>
<dbReference type="Proteomes" id="UP000177382">
    <property type="component" value="Unassembled WGS sequence"/>
</dbReference>
<evidence type="ECO:0000313" key="1">
    <source>
        <dbReference type="EMBL" id="OGM15312.1"/>
    </source>
</evidence>